<sequence>MRISLNTADHVWSGEPDSLRHELTRVARAADDVGLDTVRVADHLLQVGPQSSLDAEVPEAYTTLGFLAARTTRVRLGTMVTGVTFRPPGLLVKAVTALDVLAEHCTAASRPREEIETTLGIEHIVVITEGPWTEQGVAAPARAVDALGGDPV</sequence>
<evidence type="ECO:0000313" key="3">
    <source>
        <dbReference type="Proteomes" id="UP000189004"/>
    </source>
</evidence>
<dbReference type="Pfam" id="PF00296">
    <property type="entry name" value="Bac_luciferase"/>
    <property type="match status" value="1"/>
</dbReference>
<evidence type="ECO:0000259" key="1">
    <source>
        <dbReference type="Pfam" id="PF00296"/>
    </source>
</evidence>
<dbReference type="OrthoDB" id="4029802at2"/>
<proteinExistence type="predicted"/>
<dbReference type="SUPFAM" id="SSF51679">
    <property type="entry name" value="Bacterial luciferase-like"/>
    <property type="match status" value="1"/>
</dbReference>
<accession>A0A1V3C394</accession>
<name>A0A1V3C394_9ACTN</name>
<dbReference type="Gene3D" id="3.20.20.30">
    <property type="entry name" value="Luciferase-like domain"/>
    <property type="match status" value="1"/>
</dbReference>
<dbReference type="STRING" id="501010.NOSIN_15220"/>
<dbReference type="GO" id="GO:0016705">
    <property type="term" value="F:oxidoreductase activity, acting on paired donors, with incorporation or reduction of molecular oxygen"/>
    <property type="evidence" value="ECO:0007669"/>
    <property type="project" value="InterPro"/>
</dbReference>
<dbReference type="AlphaFoldDB" id="A0A1V3C394"/>
<gene>
    <name evidence="2" type="ORF">NOSIN_15220</name>
</gene>
<dbReference type="InterPro" id="IPR011251">
    <property type="entry name" value="Luciferase-like_dom"/>
</dbReference>
<comment type="caution">
    <text evidence="2">The sequence shown here is derived from an EMBL/GenBank/DDBJ whole genome shotgun (WGS) entry which is preliminary data.</text>
</comment>
<dbReference type="Proteomes" id="UP000189004">
    <property type="component" value="Unassembled WGS sequence"/>
</dbReference>
<organism evidence="2 3">
    <name type="scientific">Nocardiopsis sinuspersici</name>
    <dbReference type="NCBI Taxonomy" id="501010"/>
    <lineage>
        <taxon>Bacteria</taxon>
        <taxon>Bacillati</taxon>
        <taxon>Actinomycetota</taxon>
        <taxon>Actinomycetes</taxon>
        <taxon>Streptosporangiales</taxon>
        <taxon>Nocardiopsidaceae</taxon>
        <taxon>Nocardiopsis</taxon>
    </lineage>
</organism>
<dbReference type="EMBL" id="MCOK01000001">
    <property type="protein sequence ID" value="OOC54986.1"/>
    <property type="molecule type" value="Genomic_DNA"/>
</dbReference>
<keyword evidence="3" id="KW-1185">Reference proteome</keyword>
<dbReference type="InterPro" id="IPR036661">
    <property type="entry name" value="Luciferase-like_sf"/>
</dbReference>
<reference evidence="3" key="1">
    <citation type="submission" date="2016-08" db="EMBL/GenBank/DDBJ databases">
        <authorList>
            <person name="Tokovenko B."/>
            <person name="Kalinowski J."/>
        </authorList>
    </citation>
    <scope>NUCLEOTIDE SEQUENCE [LARGE SCALE GENOMIC DNA]</scope>
    <source>
        <strain evidence="3">UTMC102</strain>
    </source>
</reference>
<protein>
    <recommendedName>
        <fullName evidence="1">Luciferase-like domain-containing protein</fullName>
    </recommendedName>
</protein>
<dbReference type="RefSeq" id="WP_077691408.1">
    <property type="nucleotide sequence ID" value="NZ_MCOK01000001.1"/>
</dbReference>
<feature type="domain" description="Luciferase-like" evidence="1">
    <location>
        <begin position="8"/>
        <end position="102"/>
    </location>
</feature>
<evidence type="ECO:0000313" key="2">
    <source>
        <dbReference type="EMBL" id="OOC54986.1"/>
    </source>
</evidence>